<keyword evidence="4 7" id="KW-1133">Transmembrane helix</keyword>
<feature type="transmembrane region" description="Helical" evidence="7">
    <location>
        <begin position="356"/>
        <end position="379"/>
    </location>
</feature>
<keyword evidence="9" id="KW-1185">Reference proteome</keyword>
<dbReference type="PROSITE" id="PS50267">
    <property type="entry name" value="NA_NEUROTRAN_SYMP_3"/>
    <property type="match status" value="1"/>
</dbReference>
<feature type="transmembrane region" description="Helical" evidence="7">
    <location>
        <begin position="12"/>
        <end position="30"/>
    </location>
</feature>
<dbReference type="RefSeq" id="WP_209811731.1">
    <property type="nucleotide sequence ID" value="NZ_JAGGKT010000013.1"/>
</dbReference>
<dbReference type="InterPro" id="IPR000175">
    <property type="entry name" value="Na/ntran_symport"/>
</dbReference>
<keyword evidence="6" id="KW-0769">Symport</keyword>
<feature type="transmembrane region" description="Helical" evidence="7">
    <location>
        <begin position="84"/>
        <end position="108"/>
    </location>
</feature>
<reference evidence="8 9" key="1">
    <citation type="submission" date="2021-03" db="EMBL/GenBank/DDBJ databases">
        <title>Genomic Encyclopedia of Type Strains, Phase IV (KMG-IV): sequencing the most valuable type-strain genomes for metagenomic binning, comparative biology and taxonomic classification.</title>
        <authorList>
            <person name="Goeker M."/>
        </authorList>
    </citation>
    <scope>NUCLEOTIDE SEQUENCE [LARGE SCALE GENOMIC DNA]</scope>
    <source>
        <strain evidence="8 9">DSM 24738</strain>
    </source>
</reference>
<keyword evidence="3 6" id="KW-0812">Transmembrane</keyword>
<organism evidence="8 9">
    <name type="scientific">Ammoniphilus resinae</name>
    <dbReference type="NCBI Taxonomy" id="861532"/>
    <lineage>
        <taxon>Bacteria</taxon>
        <taxon>Bacillati</taxon>
        <taxon>Bacillota</taxon>
        <taxon>Bacilli</taxon>
        <taxon>Bacillales</taxon>
        <taxon>Paenibacillaceae</taxon>
        <taxon>Aneurinibacillus group</taxon>
        <taxon>Ammoniphilus</taxon>
    </lineage>
</organism>
<feature type="transmembrane region" description="Helical" evidence="7">
    <location>
        <begin position="42"/>
        <end position="63"/>
    </location>
</feature>
<feature type="transmembrane region" description="Helical" evidence="7">
    <location>
        <begin position="429"/>
        <end position="448"/>
    </location>
</feature>
<evidence type="ECO:0000313" key="8">
    <source>
        <dbReference type="EMBL" id="MBP1933714.1"/>
    </source>
</evidence>
<feature type="transmembrane region" description="Helical" evidence="7">
    <location>
        <begin position="177"/>
        <end position="203"/>
    </location>
</feature>
<protein>
    <recommendedName>
        <fullName evidence="6">Transporter</fullName>
    </recommendedName>
</protein>
<evidence type="ECO:0000256" key="1">
    <source>
        <dbReference type="ARBA" id="ARBA00004141"/>
    </source>
</evidence>
<dbReference type="SUPFAM" id="SSF161070">
    <property type="entry name" value="SNF-like"/>
    <property type="match status" value="1"/>
</dbReference>
<dbReference type="PRINTS" id="PR00176">
    <property type="entry name" value="NANEUSMPORT"/>
</dbReference>
<evidence type="ECO:0000256" key="2">
    <source>
        <dbReference type="ARBA" id="ARBA00022448"/>
    </source>
</evidence>
<proteinExistence type="inferred from homology"/>
<keyword evidence="2 6" id="KW-0813">Transport</keyword>
<gene>
    <name evidence="8" type="ORF">J2Z37_003727</name>
</gene>
<dbReference type="EMBL" id="JAGGKT010000013">
    <property type="protein sequence ID" value="MBP1933714.1"/>
    <property type="molecule type" value="Genomic_DNA"/>
</dbReference>
<feature type="transmembrane region" description="Helical" evidence="7">
    <location>
        <begin position="256"/>
        <end position="282"/>
    </location>
</feature>
<dbReference type="InterPro" id="IPR037272">
    <property type="entry name" value="SNS_sf"/>
</dbReference>
<feature type="transmembrane region" description="Helical" evidence="7">
    <location>
        <begin position="460"/>
        <end position="481"/>
    </location>
</feature>
<evidence type="ECO:0000256" key="5">
    <source>
        <dbReference type="ARBA" id="ARBA00023136"/>
    </source>
</evidence>
<dbReference type="Proteomes" id="UP001519343">
    <property type="component" value="Unassembled WGS sequence"/>
</dbReference>
<evidence type="ECO:0000256" key="3">
    <source>
        <dbReference type="ARBA" id="ARBA00022692"/>
    </source>
</evidence>
<feature type="transmembrane region" description="Helical" evidence="7">
    <location>
        <begin position="144"/>
        <end position="165"/>
    </location>
</feature>
<feature type="transmembrane region" description="Helical" evidence="7">
    <location>
        <begin position="385"/>
        <end position="408"/>
    </location>
</feature>
<feature type="transmembrane region" description="Helical" evidence="7">
    <location>
        <begin position="319"/>
        <end position="344"/>
    </location>
</feature>
<evidence type="ECO:0000256" key="6">
    <source>
        <dbReference type="RuleBase" id="RU003732"/>
    </source>
</evidence>
<keyword evidence="5 7" id="KW-0472">Membrane</keyword>
<evidence type="ECO:0000256" key="7">
    <source>
        <dbReference type="SAM" id="Phobius"/>
    </source>
</evidence>
<dbReference type="PROSITE" id="PS00610">
    <property type="entry name" value="NA_NEUROTRAN_SYMP_1"/>
    <property type="match status" value="1"/>
</dbReference>
<comment type="caution">
    <text evidence="8">The sequence shown here is derived from an EMBL/GenBank/DDBJ whole genome shotgun (WGS) entry which is preliminary data.</text>
</comment>
<dbReference type="Pfam" id="PF00209">
    <property type="entry name" value="SNF"/>
    <property type="match status" value="2"/>
</dbReference>
<sequence>MKNEQWGNRTGFILAAVGSAIGLGNIWRFPYVAYDNGGGAFLIPYLFALLTAGIPILILEFSIGKKGRGSAPLSFTRLNKKWEWLGWWQVAICFVIISYYAVIIAWAMSYTKFSLSLAWGDDTKGFLYGQFLHLTDDVWSIENLQLHIIIPLALTWGIVFITLYKGVKTGIEKLAKFAMPLLIFLFLIITFRGLTLEGAVIGLNHFFTPDWSKVWDYRTWMAAYGQIFFSLSIAYAIMLTYSSYLPEKSDVNNSAFITAFSNSGFELLAGITVFSVLGFMAFESHTDISELAAGGVGLAFIVFPKVINTLPTLNSLFGLLFFGSLVLAGLTSAISILEVVVAGIRDKFDMQRQRAVILVSILGFGASLIYATGAGLYFLDIVDHFINNFGVVISGLVELILIGWFLNLKALRKEGNLTSDFSIGRWWDIMIKFVTPAVLLFITIQNIMGEFETPYENYPVSALLLIGAGIVVMVVVLGYIFSKFRWNSIEKTKQRKVA</sequence>
<name>A0ABS4GTZ5_9BACL</name>
<feature type="transmembrane region" description="Helical" evidence="7">
    <location>
        <begin position="223"/>
        <end position="244"/>
    </location>
</feature>
<dbReference type="CDD" id="cd10334">
    <property type="entry name" value="SLC6sbd_u1"/>
    <property type="match status" value="1"/>
</dbReference>
<accession>A0ABS4GTZ5</accession>
<dbReference type="PANTHER" id="PTHR42948:SF1">
    <property type="entry name" value="TRANSPORTER"/>
    <property type="match status" value="1"/>
</dbReference>
<evidence type="ECO:0000256" key="4">
    <source>
        <dbReference type="ARBA" id="ARBA00022989"/>
    </source>
</evidence>
<comment type="subcellular location">
    <subcellularLocation>
        <location evidence="1">Membrane</location>
        <topology evidence="1">Multi-pass membrane protein</topology>
    </subcellularLocation>
</comment>
<comment type="similarity">
    <text evidence="6">Belongs to the sodium:neurotransmitter symporter (SNF) (TC 2.A.22) family.</text>
</comment>
<dbReference type="NCBIfam" id="NF037979">
    <property type="entry name" value="Na_transp"/>
    <property type="match status" value="1"/>
</dbReference>
<evidence type="ECO:0000313" key="9">
    <source>
        <dbReference type="Proteomes" id="UP001519343"/>
    </source>
</evidence>
<dbReference type="PANTHER" id="PTHR42948">
    <property type="entry name" value="TRANSPORTER"/>
    <property type="match status" value="1"/>
</dbReference>